<keyword evidence="2" id="KW-1185">Reference proteome</keyword>
<dbReference type="Proteomes" id="UP001201812">
    <property type="component" value="Unassembled WGS sequence"/>
</dbReference>
<gene>
    <name evidence="1" type="ORF">DdX_01383</name>
</gene>
<sequence>MQLSGFNNEFIKTNHLRYNTDVPSATGKVHSIHLLAACQAENILCKCRAFPKTHRRQPIVYVCLSYVPLYTVAKSVGG</sequence>
<comment type="caution">
    <text evidence="1">The sequence shown here is derived from an EMBL/GenBank/DDBJ whole genome shotgun (WGS) entry which is preliminary data.</text>
</comment>
<evidence type="ECO:0000313" key="2">
    <source>
        <dbReference type="Proteomes" id="UP001201812"/>
    </source>
</evidence>
<accession>A0AAD4NLQ3</accession>
<name>A0AAD4NLQ3_9BILA</name>
<organism evidence="1 2">
    <name type="scientific">Ditylenchus destructor</name>
    <dbReference type="NCBI Taxonomy" id="166010"/>
    <lineage>
        <taxon>Eukaryota</taxon>
        <taxon>Metazoa</taxon>
        <taxon>Ecdysozoa</taxon>
        <taxon>Nematoda</taxon>
        <taxon>Chromadorea</taxon>
        <taxon>Rhabditida</taxon>
        <taxon>Tylenchina</taxon>
        <taxon>Tylenchomorpha</taxon>
        <taxon>Sphaerularioidea</taxon>
        <taxon>Anguinidae</taxon>
        <taxon>Anguininae</taxon>
        <taxon>Ditylenchus</taxon>
    </lineage>
</organism>
<evidence type="ECO:0000313" key="1">
    <source>
        <dbReference type="EMBL" id="KAI1729160.1"/>
    </source>
</evidence>
<proteinExistence type="predicted"/>
<dbReference type="AlphaFoldDB" id="A0AAD4NLQ3"/>
<reference evidence="1" key="1">
    <citation type="submission" date="2022-01" db="EMBL/GenBank/DDBJ databases">
        <title>Genome Sequence Resource for Two Populations of Ditylenchus destructor, the Migratory Endoparasitic Phytonematode.</title>
        <authorList>
            <person name="Zhang H."/>
            <person name="Lin R."/>
            <person name="Xie B."/>
        </authorList>
    </citation>
    <scope>NUCLEOTIDE SEQUENCE</scope>
    <source>
        <strain evidence="1">BazhouSP</strain>
    </source>
</reference>
<protein>
    <submittedName>
        <fullName evidence="1">Uncharacterized protein</fullName>
    </submittedName>
</protein>
<dbReference type="EMBL" id="JAKKPZ010000001">
    <property type="protein sequence ID" value="KAI1729160.1"/>
    <property type="molecule type" value="Genomic_DNA"/>
</dbReference>